<dbReference type="Proteomes" id="UP000034160">
    <property type="component" value="Unassembled WGS sequence"/>
</dbReference>
<comment type="caution">
    <text evidence="1">The sequence shown here is derived from an EMBL/GenBank/DDBJ whole genome shotgun (WGS) entry which is preliminary data.</text>
</comment>
<evidence type="ECO:0000313" key="2">
    <source>
        <dbReference type="Proteomes" id="UP000034160"/>
    </source>
</evidence>
<name>A0A0G0Y3Z3_9BACT</name>
<feature type="non-terminal residue" evidence="1">
    <location>
        <position position="88"/>
    </location>
</feature>
<gene>
    <name evidence="1" type="ORF">UU93_C0017G0008</name>
</gene>
<protein>
    <submittedName>
        <fullName evidence="1">Uncharacterized protein</fullName>
    </submittedName>
</protein>
<evidence type="ECO:0000313" key="1">
    <source>
        <dbReference type="EMBL" id="KKS31475.1"/>
    </source>
</evidence>
<proteinExistence type="predicted"/>
<sequence length="88" mass="10298">MKAKKFNLNNMLKAHKKGKKIILEAMHDHLPGELQGEPRIIKQGEEGRLIDIIDLDTPDYASRWGRELKVDWGDIKSRYVEYFLVNSF</sequence>
<accession>A0A0G0Y3Z3</accession>
<dbReference type="AlphaFoldDB" id="A0A0G0Y3Z3"/>
<organism evidence="1 2">
    <name type="scientific">Candidatus Amesbacteria bacterium GW2011_GWA2_42_12</name>
    <dbReference type="NCBI Taxonomy" id="1618356"/>
    <lineage>
        <taxon>Bacteria</taxon>
        <taxon>Candidatus Amesiibacteriota</taxon>
    </lineage>
</organism>
<reference evidence="1 2" key="1">
    <citation type="journal article" date="2015" name="Nature">
        <title>rRNA introns, odd ribosomes, and small enigmatic genomes across a large radiation of phyla.</title>
        <authorList>
            <person name="Brown C.T."/>
            <person name="Hug L.A."/>
            <person name="Thomas B.C."/>
            <person name="Sharon I."/>
            <person name="Castelle C.J."/>
            <person name="Singh A."/>
            <person name="Wilkins M.J."/>
            <person name="Williams K.H."/>
            <person name="Banfield J.F."/>
        </authorList>
    </citation>
    <scope>NUCLEOTIDE SEQUENCE [LARGE SCALE GENOMIC DNA]</scope>
</reference>
<dbReference type="EMBL" id="LCCN01000017">
    <property type="protein sequence ID" value="KKS31475.1"/>
    <property type="molecule type" value="Genomic_DNA"/>
</dbReference>